<protein>
    <recommendedName>
        <fullName evidence="3">Nucleotidyl transferase domain-containing protein</fullName>
    </recommendedName>
</protein>
<dbReference type="CDD" id="cd04181">
    <property type="entry name" value="NTP_transferase"/>
    <property type="match status" value="1"/>
</dbReference>
<organism evidence="4 5">
    <name type="scientific">Candidatus Yanofskybacteria bacterium RIFCSPHIGHO2_01_FULL_44_22</name>
    <dbReference type="NCBI Taxonomy" id="1802669"/>
    <lineage>
        <taxon>Bacteria</taxon>
        <taxon>Candidatus Yanofskyibacteriota</taxon>
    </lineage>
</organism>
<keyword evidence="2" id="KW-0548">Nucleotidyltransferase</keyword>
<feature type="domain" description="Nucleotidyl transferase" evidence="3">
    <location>
        <begin position="8"/>
        <end position="184"/>
    </location>
</feature>
<evidence type="ECO:0000313" key="4">
    <source>
        <dbReference type="EMBL" id="OGN03933.1"/>
    </source>
</evidence>
<dbReference type="STRING" id="1802669.A2746_01855"/>
<dbReference type="InterPro" id="IPR005835">
    <property type="entry name" value="NTP_transferase_dom"/>
</dbReference>
<evidence type="ECO:0000313" key="5">
    <source>
        <dbReference type="Proteomes" id="UP000177419"/>
    </source>
</evidence>
<reference evidence="4 5" key="1">
    <citation type="journal article" date="2016" name="Nat. Commun.">
        <title>Thousands of microbial genomes shed light on interconnected biogeochemical processes in an aquifer system.</title>
        <authorList>
            <person name="Anantharaman K."/>
            <person name="Brown C.T."/>
            <person name="Hug L.A."/>
            <person name="Sharon I."/>
            <person name="Castelle C.J."/>
            <person name="Probst A.J."/>
            <person name="Thomas B.C."/>
            <person name="Singh A."/>
            <person name="Wilkins M.J."/>
            <person name="Karaoz U."/>
            <person name="Brodie E.L."/>
            <person name="Williams K.H."/>
            <person name="Hubbard S.S."/>
            <person name="Banfield J.F."/>
        </authorList>
    </citation>
    <scope>NUCLEOTIDE SEQUENCE [LARGE SCALE GENOMIC DNA]</scope>
</reference>
<dbReference type="AlphaFoldDB" id="A0A1F8ESW3"/>
<dbReference type="InterPro" id="IPR050065">
    <property type="entry name" value="GlmU-like"/>
</dbReference>
<evidence type="ECO:0000259" key="3">
    <source>
        <dbReference type="Pfam" id="PF00483"/>
    </source>
</evidence>
<proteinExistence type="predicted"/>
<dbReference type="Gene3D" id="3.90.550.10">
    <property type="entry name" value="Spore Coat Polysaccharide Biosynthesis Protein SpsA, Chain A"/>
    <property type="match status" value="1"/>
</dbReference>
<dbReference type="PANTHER" id="PTHR43584:SF8">
    <property type="entry name" value="N-ACETYLMURAMATE ALPHA-1-PHOSPHATE URIDYLYLTRANSFERASE"/>
    <property type="match status" value="1"/>
</dbReference>
<comment type="caution">
    <text evidence="4">The sequence shown here is derived from an EMBL/GenBank/DDBJ whole genome shotgun (WGS) entry which is preliminary data.</text>
</comment>
<keyword evidence="1" id="KW-0808">Transferase</keyword>
<dbReference type="Proteomes" id="UP000177419">
    <property type="component" value="Unassembled WGS sequence"/>
</dbReference>
<gene>
    <name evidence="4" type="ORF">A2746_01855</name>
</gene>
<accession>A0A1F8ESW3</accession>
<dbReference type="InterPro" id="IPR029044">
    <property type="entry name" value="Nucleotide-diphossugar_trans"/>
</dbReference>
<name>A0A1F8ESW3_9BACT</name>
<evidence type="ECO:0000256" key="2">
    <source>
        <dbReference type="ARBA" id="ARBA00022695"/>
    </source>
</evidence>
<dbReference type="PANTHER" id="PTHR43584">
    <property type="entry name" value="NUCLEOTIDYL TRANSFERASE"/>
    <property type="match status" value="1"/>
</dbReference>
<evidence type="ECO:0000256" key="1">
    <source>
        <dbReference type="ARBA" id="ARBA00022679"/>
    </source>
</evidence>
<dbReference type="EMBL" id="MGJJ01000031">
    <property type="protein sequence ID" value="OGN03933.1"/>
    <property type="molecule type" value="Genomic_DNA"/>
</dbReference>
<dbReference type="Pfam" id="PF00483">
    <property type="entry name" value="NTP_transferase"/>
    <property type="match status" value="1"/>
</dbReference>
<sequence>MVKIKDMKAIILAAGKGTRMGERTQNTPKPLLQIGGKPILEHTLRALPRSIDEALIVVNYLSGQIKDYFSYKFGDVRISYMDQKEFLGTANAVWEARPRLNGEKFLVVNGDDLYNQADLEECLNHDLAFGVIKKIPPSDKFIAIDIGQNQNIAGFHKLEPPELKKEIFVATGAYVLDDKIFKYEPVRLSTGEFGLPQTILNMAKDYPVRAVLMKKWSQINYPEDILKAEINFTF</sequence>
<dbReference type="GO" id="GO:0016779">
    <property type="term" value="F:nucleotidyltransferase activity"/>
    <property type="evidence" value="ECO:0007669"/>
    <property type="project" value="UniProtKB-KW"/>
</dbReference>
<dbReference type="SUPFAM" id="SSF53448">
    <property type="entry name" value="Nucleotide-diphospho-sugar transferases"/>
    <property type="match status" value="1"/>
</dbReference>